<protein>
    <submittedName>
        <fullName evidence="6">Sugar (Pentulose or hexulose) kinase</fullName>
    </submittedName>
</protein>
<evidence type="ECO:0000256" key="3">
    <source>
        <dbReference type="ARBA" id="ARBA00022777"/>
    </source>
</evidence>
<dbReference type="InterPro" id="IPR018485">
    <property type="entry name" value="FGGY_C"/>
</dbReference>
<dbReference type="GO" id="GO:0005975">
    <property type="term" value="P:carbohydrate metabolic process"/>
    <property type="evidence" value="ECO:0007669"/>
    <property type="project" value="InterPro"/>
</dbReference>
<keyword evidence="2" id="KW-0808">Transferase</keyword>
<dbReference type="PANTHER" id="PTHR43095:SF2">
    <property type="entry name" value="GLUCONOKINASE"/>
    <property type="match status" value="1"/>
</dbReference>
<proteinExistence type="inferred from homology"/>
<dbReference type="InterPro" id="IPR000577">
    <property type="entry name" value="Carb_kinase_FGGY"/>
</dbReference>
<dbReference type="PIRSF" id="PIRSF000538">
    <property type="entry name" value="GlpK"/>
    <property type="match status" value="1"/>
</dbReference>
<dbReference type="SUPFAM" id="SSF53067">
    <property type="entry name" value="Actin-like ATPase domain"/>
    <property type="match status" value="2"/>
</dbReference>
<sequence>MSKSVFIGIDIATSNVRAVAIDRTGTPLARASEPLAQVIKREDKSATQDSKSWITAVDKVLTHLCKQLIEEGFIPQSLLISATSGTFILCDKNYAPIAPAAMYNDGRASDPLGRAAAVIEASKQSGPFHFANTPEVLIAHLSEQPLPQIPTDSSHGLKMGVDFKSSDYLVATKELANSLNITLPKVVLPGTKIATISNQIAAKLGIPPIPIYAGMTDGCTAQIAAGGATGSVTSLGTTMVIKVVADSNISGDGFYSHLLPSNRYLLGGASNIGGVSYQKYEAELESLNKKAAEIGAANFITYPLPVTGERFPIKSSSITNLMSAKPESDVMEYRGILEGIAFTEKYAYDLLQKAGAKLSQTIYTTGGGGKSKVLSQIRANILNRPVAITNTTGSDMGAAFLSLASHIKSGDDLTAELMKINISQIEIFKPQQDEALSSNYQKYLTLISPYI</sequence>
<reference evidence="7" key="1">
    <citation type="submission" date="2016-10" db="EMBL/GenBank/DDBJ databases">
        <title>High microdiversification within the ubiquitous acI lineage of Actinobacteria.</title>
        <authorList>
            <person name="Neuenschwander S.M."/>
            <person name="Salcher M."/>
            <person name="Ghai R."/>
            <person name="Pernthaler J."/>
        </authorList>
    </citation>
    <scope>NUCLEOTIDE SEQUENCE [LARGE SCALE GENOMIC DNA]</scope>
</reference>
<keyword evidence="3 6" id="KW-0418">Kinase</keyword>
<organism evidence="6 7">
    <name type="scientific">Candidatus Nanopelagicus limnae</name>
    <dbReference type="NCBI Taxonomy" id="1884634"/>
    <lineage>
        <taxon>Bacteria</taxon>
        <taxon>Bacillati</taxon>
        <taxon>Actinomycetota</taxon>
        <taxon>Actinomycetes</taxon>
        <taxon>Candidatus Nanopelagicales</taxon>
        <taxon>Candidatus Nanopelagicaceae</taxon>
        <taxon>Candidatus Nanopelagicus</taxon>
    </lineage>
</organism>
<dbReference type="Gene3D" id="3.30.420.40">
    <property type="match status" value="3"/>
</dbReference>
<dbReference type="InterPro" id="IPR043129">
    <property type="entry name" value="ATPase_NBD"/>
</dbReference>
<feature type="domain" description="Carbohydrate kinase FGGY C-terminal" evidence="5">
    <location>
        <begin position="234"/>
        <end position="400"/>
    </location>
</feature>
<dbReference type="AlphaFoldDB" id="A0A249JXD7"/>
<keyword evidence="7" id="KW-1185">Reference proteome</keyword>
<evidence type="ECO:0000259" key="4">
    <source>
        <dbReference type="Pfam" id="PF00370"/>
    </source>
</evidence>
<evidence type="ECO:0000256" key="1">
    <source>
        <dbReference type="ARBA" id="ARBA00009156"/>
    </source>
</evidence>
<dbReference type="Proteomes" id="UP000217153">
    <property type="component" value="Chromosome"/>
</dbReference>
<dbReference type="Pfam" id="PF00370">
    <property type="entry name" value="FGGY_N"/>
    <property type="match status" value="1"/>
</dbReference>
<dbReference type="Pfam" id="PF02782">
    <property type="entry name" value="FGGY_C"/>
    <property type="match status" value="1"/>
</dbReference>
<name>A0A249JXD7_9ACTN</name>
<dbReference type="CDD" id="cd07783">
    <property type="entry name" value="ASKHA_NBD_FGGY_SePSK_AtXK1-like"/>
    <property type="match status" value="1"/>
</dbReference>
<accession>A0A249JXD7</accession>
<dbReference type="RefSeq" id="WP_095680480.1">
    <property type="nucleotide sequence ID" value="NZ_CP016768.2"/>
</dbReference>
<dbReference type="InterPro" id="IPR018484">
    <property type="entry name" value="FGGY_N"/>
</dbReference>
<evidence type="ECO:0000259" key="5">
    <source>
        <dbReference type="Pfam" id="PF02782"/>
    </source>
</evidence>
<dbReference type="GO" id="GO:0016301">
    <property type="term" value="F:kinase activity"/>
    <property type="evidence" value="ECO:0007669"/>
    <property type="project" value="UniProtKB-KW"/>
</dbReference>
<dbReference type="PANTHER" id="PTHR43095">
    <property type="entry name" value="SUGAR KINASE"/>
    <property type="match status" value="1"/>
</dbReference>
<dbReference type="KEGG" id="abam:B1s21122_02260"/>
<evidence type="ECO:0000313" key="6">
    <source>
        <dbReference type="EMBL" id="ASY09176.1"/>
    </source>
</evidence>
<dbReference type="EMBL" id="CP016768">
    <property type="protein sequence ID" value="ASY09176.1"/>
    <property type="molecule type" value="Genomic_DNA"/>
</dbReference>
<dbReference type="InterPro" id="IPR050406">
    <property type="entry name" value="FGGY_Carb_Kinase"/>
</dbReference>
<evidence type="ECO:0000256" key="2">
    <source>
        <dbReference type="ARBA" id="ARBA00022679"/>
    </source>
</evidence>
<feature type="domain" description="Carbohydrate kinase FGGY N-terminal" evidence="4">
    <location>
        <begin position="6"/>
        <end position="109"/>
    </location>
</feature>
<gene>
    <name evidence="6" type="ORF">B1s21122_02260</name>
</gene>
<comment type="similarity">
    <text evidence="1">Belongs to the FGGY kinase family.</text>
</comment>
<dbReference type="OrthoDB" id="9805576at2"/>
<evidence type="ECO:0000313" key="7">
    <source>
        <dbReference type="Proteomes" id="UP000217153"/>
    </source>
</evidence>